<dbReference type="InterPro" id="IPR005061">
    <property type="entry name" value="Ist1"/>
</dbReference>
<proteinExistence type="inferred from homology"/>
<comment type="similarity">
    <text evidence="1">Belongs to the IST1 family.</text>
</comment>
<dbReference type="EMBL" id="VDLU01000003">
    <property type="protein sequence ID" value="TNJ27982.1"/>
    <property type="molecule type" value="Genomic_DNA"/>
</dbReference>
<feature type="region of interest" description="Disordered" evidence="2">
    <location>
        <begin position="190"/>
        <end position="246"/>
    </location>
</feature>
<evidence type="ECO:0000256" key="2">
    <source>
        <dbReference type="SAM" id="MobiDB-lite"/>
    </source>
</evidence>
<dbReference type="GO" id="GO:0015031">
    <property type="term" value="P:protein transport"/>
    <property type="evidence" value="ECO:0007669"/>
    <property type="project" value="InterPro"/>
</dbReference>
<organism evidence="3 4">
    <name type="scientific">Giardia muris</name>
    <dbReference type="NCBI Taxonomy" id="5742"/>
    <lineage>
        <taxon>Eukaryota</taxon>
        <taxon>Metamonada</taxon>
        <taxon>Diplomonadida</taxon>
        <taxon>Hexamitidae</taxon>
        <taxon>Giardiinae</taxon>
        <taxon>Giardia</taxon>
    </lineage>
</organism>
<dbReference type="Pfam" id="PF03398">
    <property type="entry name" value="Ist1"/>
    <property type="match status" value="1"/>
</dbReference>
<name>A0A4Z1SQ63_GIAMU</name>
<sequence>MRVKELDWSTALTMATVAIKQQIDKDATTAHKHRRDVENVIRSRQEPIRDLSEIHIREILRLRKKSAVLHLCEQYSEELRRNAKTLSTEKTPPDRLCRSLRSLLLASKYVEIDRVTELAKVIATAYGPKFAASAEEAHANTDDGLYPDKAFVEKLKGAPCENQDVEEMYMEIYSNIPGLNLAPVPGPVPMVDPQIPTDTVFGAPSDKATPSTKNPSPPAPSAPSAQRSQPKANDTLDDLIRRMNDL</sequence>
<reference evidence="3 4" key="1">
    <citation type="submission" date="2019-05" db="EMBL/GenBank/DDBJ databases">
        <title>The compact genome of Giardia muris reveals important steps in the evolution of intestinal protozoan parasites.</title>
        <authorList>
            <person name="Xu F."/>
            <person name="Jimenez-Gonzalez A."/>
            <person name="Einarsson E."/>
            <person name="Astvaldsson A."/>
            <person name="Peirasmaki D."/>
            <person name="Eckmann L."/>
            <person name="Andersson J.O."/>
            <person name="Svard S.G."/>
            <person name="Jerlstrom-Hultqvist J."/>
        </authorList>
    </citation>
    <scope>NUCLEOTIDE SEQUENCE [LARGE SCALE GENOMIC DNA]</scope>
    <source>
        <strain evidence="3 4">Roberts-Thomson</strain>
    </source>
</reference>
<feature type="compositionally biased region" description="Low complexity" evidence="2">
    <location>
        <begin position="222"/>
        <end position="232"/>
    </location>
</feature>
<keyword evidence="4" id="KW-1185">Reference proteome</keyword>
<accession>A0A4Z1SQ63</accession>
<protein>
    <submittedName>
        <fullName evidence="3">Uncharacterized protein</fullName>
    </submittedName>
</protein>
<dbReference type="AlphaFoldDB" id="A0A4Z1SQ63"/>
<dbReference type="Gene3D" id="1.20.1260.60">
    <property type="entry name" value="Vacuolar protein sorting-associated protein Ist1"/>
    <property type="match status" value="1"/>
</dbReference>
<gene>
    <name evidence="3" type="ORF">GMRT_13505</name>
</gene>
<dbReference type="Proteomes" id="UP000315496">
    <property type="component" value="Chromosome 3"/>
</dbReference>
<comment type="caution">
    <text evidence="3">The sequence shown here is derived from an EMBL/GenBank/DDBJ whole genome shotgun (WGS) entry which is preliminary data.</text>
</comment>
<dbReference type="VEuPathDB" id="GiardiaDB:GMRT_13505"/>
<evidence type="ECO:0000256" key="1">
    <source>
        <dbReference type="ARBA" id="ARBA00005536"/>
    </source>
</evidence>
<evidence type="ECO:0000313" key="3">
    <source>
        <dbReference type="EMBL" id="TNJ27982.1"/>
    </source>
</evidence>
<evidence type="ECO:0000313" key="4">
    <source>
        <dbReference type="Proteomes" id="UP000315496"/>
    </source>
</evidence>
<dbReference type="InterPro" id="IPR042277">
    <property type="entry name" value="IST1-like"/>
</dbReference>